<dbReference type="PANTHER" id="PTHR11061">
    <property type="entry name" value="RNA M5U METHYLTRANSFERASE"/>
    <property type="match status" value="1"/>
</dbReference>
<feature type="active site" description="Nucleophile" evidence="1">
    <location>
        <position position="415"/>
    </location>
</feature>
<dbReference type="PROSITE" id="PS01230">
    <property type="entry name" value="TRMA_1"/>
    <property type="match status" value="1"/>
</dbReference>
<evidence type="ECO:0000313" key="3">
    <source>
        <dbReference type="EMBL" id="QCI85802.1"/>
    </source>
</evidence>
<feature type="binding site" evidence="1">
    <location>
        <position position="388"/>
    </location>
    <ligand>
        <name>S-adenosyl-L-methionine</name>
        <dbReference type="ChEBI" id="CHEBI:59789"/>
    </ligand>
</feature>
<reference evidence="3 4" key="1">
    <citation type="submission" date="2019-04" db="EMBL/GenBank/DDBJ databases">
        <title>Vagococcus sp. nov., isolated from faeces of yaks (Bos grunniens).</title>
        <authorList>
            <person name="Ge Y."/>
        </authorList>
    </citation>
    <scope>NUCLEOTIDE SEQUENCE [LARGE SCALE GENOMIC DNA]</scope>
    <source>
        <strain evidence="3 4">MN-17</strain>
    </source>
</reference>
<dbReference type="PANTHER" id="PTHR11061:SF45">
    <property type="match status" value="1"/>
</dbReference>
<name>A0A4D7CSU3_9ENTE</name>
<dbReference type="Gene3D" id="3.40.50.150">
    <property type="entry name" value="Vaccinia Virus protein VP39"/>
    <property type="match status" value="1"/>
</dbReference>
<evidence type="ECO:0000256" key="2">
    <source>
        <dbReference type="PROSITE-ProRule" id="PRU10015"/>
    </source>
</evidence>
<evidence type="ECO:0000256" key="1">
    <source>
        <dbReference type="PROSITE-ProRule" id="PRU01024"/>
    </source>
</evidence>
<keyword evidence="1" id="KW-0949">S-adenosyl-L-methionine</keyword>
<dbReference type="Pfam" id="PF05958">
    <property type="entry name" value="tRNA_U5-meth_tr"/>
    <property type="match status" value="1"/>
</dbReference>
<dbReference type="NCBIfam" id="TIGR00479">
    <property type="entry name" value="rumA"/>
    <property type="match status" value="1"/>
</dbReference>
<feature type="binding site" evidence="1">
    <location>
        <position position="319"/>
    </location>
    <ligand>
        <name>S-adenosyl-L-methionine</name>
        <dbReference type="ChEBI" id="CHEBI:59789"/>
    </ligand>
</feature>
<dbReference type="EMBL" id="CP039712">
    <property type="protein sequence ID" value="QCI85802.1"/>
    <property type="molecule type" value="Genomic_DNA"/>
</dbReference>
<dbReference type="SUPFAM" id="SSF53335">
    <property type="entry name" value="S-adenosyl-L-methionine-dependent methyltransferases"/>
    <property type="match status" value="1"/>
</dbReference>
<dbReference type="EC" id="2.1.1.190" evidence="3"/>
<keyword evidence="1 3" id="KW-0489">Methyltransferase</keyword>
<dbReference type="Pfam" id="PF01938">
    <property type="entry name" value="TRAM"/>
    <property type="match status" value="1"/>
</dbReference>
<keyword evidence="4" id="KW-1185">Reference proteome</keyword>
<dbReference type="PROSITE" id="PS50926">
    <property type="entry name" value="TRAM"/>
    <property type="match status" value="1"/>
</dbReference>
<feature type="binding site" evidence="1">
    <location>
        <position position="290"/>
    </location>
    <ligand>
        <name>S-adenosyl-L-methionine</name>
        <dbReference type="ChEBI" id="CHEBI:59789"/>
    </ligand>
</feature>
<evidence type="ECO:0000313" key="4">
    <source>
        <dbReference type="Proteomes" id="UP000298615"/>
    </source>
</evidence>
<accession>A0A4D7CSU3</accession>
<dbReference type="GO" id="GO:0070475">
    <property type="term" value="P:rRNA base methylation"/>
    <property type="evidence" value="ECO:0007669"/>
    <property type="project" value="TreeGrafter"/>
</dbReference>
<gene>
    <name evidence="3" type="primary">rlmD</name>
    <name evidence="3" type="ORF">FA707_01950</name>
</gene>
<dbReference type="InterPro" id="IPR012340">
    <property type="entry name" value="NA-bd_OB-fold"/>
</dbReference>
<proteinExistence type="inferred from homology"/>
<dbReference type="InterPro" id="IPR029063">
    <property type="entry name" value="SAM-dependent_MTases_sf"/>
</dbReference>
<dbReference type="Gene3D" id="2.40.50.140">
    <property type="entry name" value="Nucleic acid-binding proteins"/>
    <property type="match status" value="1"/>
</dbReference>
<protein>
    <submittedName>
        <fullName evidence="3">23S rRNA (Uracil(1939)-C(5))-methyltransferase RlmD</fullName>
        <ecNumber evidence="3">2.1.1.190</ecNumber>
    </submittedName>
</protein>
<dbReference type="GO" id="GO:0070041">
    <property type="term" value="F:rRNA (uridine-C5-)-methyltransferase activity"/>
    <property type="evidence" value="ECO:0007669"/>
    <property type="project" value="TreeGrafter"/>
</dbReference>
<dbReference type="SUPFAM" id="SSF50249">
    <property type="entry name" value="Nucleic acid-binding proteins"/>
    <property type="match status" value="1"/>
</dbReference>
<dbReference type="AlphaFoldDB" id="A0A4D7CSU3"/>
<dbReference type="InterPro" id="IPR002792">
    <property type="entry name" value="TRAM_dom"/>
</dbReference>
<dbReference type="CDD" id="cd02440">
    <property type="entry name" value="AdoMet_MTases"/>
    <property type="match status" value="1"/>
</dbReference>
<comment type="similarity">
    <text evidence="1">Belongs to the class I-like SAM-binding methyltransferase superfamily. RNA M5U methyltransferase family.</text>
</comment>
<feature type="binding site" evidence="1">
    <location>
        <position position="340"/>
    </location>
    <ligand>
        <name>S-adenosyl-L-methionine</name>
        <dbReference type="ChEBI" id="CHEBI:59789"/>
    </ligand>
</feature>
<dbReference type="Proteomes" id="UP000298615">
    <property type="component" value="Chromosome"/>
</dbReference>
<dbReference type="Gene3D" id="2.40.50.1070">
    <property type="match status" value="1"/>
</dbReference>
<dbReference type="InterPro" id="IPR010280">
    <property type="entry name" value="U5_MeTrfase_fam"/>
</dbReference>
<dbReference type="RefSeq" id="WP_136952645.1">
    <property type="nucleotide sequence ID" value="NZ_CP039712.1"/>
</dbReference>
<dbReference type="FunFam" id="3.40.50.150:FF:000009">
    <property type="entry name" value="23S rRNA (Uracil(1939)-C(5))-methyltransferase RlmD"/>
    <property type="match status" value="1"/>
</dbReference>
<sequence length="457" mass="51197">MKTQHNLKIGQKITLPIKRLGINGEGIGYFKKTIVFIPGALPDETVTATISNVAPKFAEATLNKVNKASSERVQPRCAVYEACGGCQLQHLAYEAQLVFKNDVVKQSLEKHKPTGYQHYKMRPAIGMDNPWHYRNKLQFQIRKDEHGVMAGLYQPNSHRLVGIDDCVVQQPITMNILNGAVRILEKYNVPIYDERRNSGIVKTLMIRTGLKTGETQLVFITHSPKLPQKNQMINELRHEFPQLVSIMQNVQPTKSSVIMGDQTIHLWGKESIAEQLEDVHFNLSPRAFFQLNPEQTAVLYEEARKALDAQPGDKIIDAYCGVGTIGLSVANLVGEVRGMDTIPSAIEDAKENAKRLGVTNTHYEAGTAEDLIPKWLENGFRPDGIIVDPPRTGLDKKLVNTLLKYPSKKLVYVSCNPSTLARDLVTLTKKYNVEYLQSVDMFPQTARAEVVAKLTLK</sequence>
<organism evidence="3 4">
    <name type="scientific">Vagococcus zengguangii</name>
    <dbReference type="NCBI Taxonomy" id="2571750"/>
    <lineage>
        <taxon>Bacteria</taxon>
        <taxon>Bacillati</taxon>
        <taxon>Bacillota</taxon>
        <taxon>Bacilli</taxon>
        <taxon>Lactobacillales</taxon>
        <taxon>Enterococcaceae</taxon>
        <taxon>Vagococcus</taxon>
    </lineage>
</organism>
<feature type="active site" evidence="2">
    <location>
        <position position="415"/>
    </location>
</feature>
<dbReference type="FunFam" id="2.40.50.1070:FF:000003">
    <property type="entry name" value="23S rRNA (Uracil-5-)-methyltransferase RumA"/>
    <property type="match status" value="1"/>
</dbReference>
<keyword evidence="1 3" id="KW-0808">Transferase</keyword>
<dbReference type="KEGG" id="vao:FA707_01950"/>
<dbReference type="PROSITE" id="PS51687">
    <property type="entry name" value="SAM_MT_RNA_M5U"/>
    <property type="match status" value="1"/>
</dbReference>
<dbReference type="FunFam" id="2.40.50.140:FF:000097">
    <property type="entry name" value="23S rRNA (uracil(1939)-C(5))-methyltransferase RlmD"/>
    <property type="match status" value="1"/>
</dbReference>
<dbReference type="OrthoDB" id="9804590at2"/>
<dbReference type="InterPro" id="IPR030390">
    <property type="entry name" value="MeTrfase_TrmA_AS"/>
</dbReference>